<feature type="region of interest" description="Disordered" evidence="1">
    <location>
        <begin position="1"/>
        <end position="43"/>
    </location>
</feature>
<keyword evidence="2" id="KW-0812">Transmembrane</keyword>
<dbReference type="Gene3D" id="3.40.30.10">
    <property type="entry name" value="Glutaredoxin"/>
    <property type="match status" value="1"/>
</dbReference>
<keyword evidence="5" id="KW-1185">Reference proteome</keyword>
<gene>
    <name evidence="4" type="ORF">GCM10023196_030470</name>
</gene>
<organism evidence="4 5">
    <name type="scientific">Actinoallomurus vinaceus</name>
    <dbReference type="NCBI Taxonomy" id="1080074"/>
    <lineage>
        <taxon>Bacteria</taxon>
        <taxon>Bacillati</taxon>
        <taxon>Actinomycetota</taxon>
        <taxon>Actinomycetes</taxon>
        <taxon>Streptosporangiales</taxon>
        <taxon>Thermomonosporaceae</taxon>
        <taxon>Actinoallomurus</taxon>
    </lineage>
</organism>
<keyword evidence="2" id="KW-1133">Transmembrane helix</keyword>
<comment type="caution">
    <text evidence="4">The sequence shown here is derived from an EMBL/GenBank/DDBJ whole genome shotgun (WGS) entry which is preliminary data.</text>
</comment>
<feature type="domain" description="Thioredoxin-like fold" evidence="3">
    <location>
        <begin position="132"/>
        <end position="290"/>
    </location>
</feature>
<proteinExistence type="predicted"/>
<dbReference type="InterPro" id="IPR036249">
    <property type="entry name" value="Thioredoxin-like_sf"/>
</dbReference>
<sequence>MNDVPRDPWQPPEGAPPPVPGPYPPAGGGPAYGPPPGPYGPGAPYGAYGPGMPPGGPAPYGTPPGGRGGRGGLIIGLVAGGLVLVVGVAVTAFLLFRKDGGGDRAGTLPGGVTVTMDAGGTVTMAAAGVSRPVVDVYEDLQCPPCKTVHDVNDATLRSLAKERKAKVVYHPMVIFIAEPMASSSTRAAAAAWCAPDGVRWLAYVDQLFAHQPAESSNGYPVADLVSYGSEAGITSADFASCVRGQRFASDVRTWSREAIQSGISGTPTVMVNNTRLTTSDMLSADGLRHAVEAAR</sequence>
<evidence type="ECO:0000313" key="5">
    <source>
        <dbReference type="Proteomes" id="UP001501442"/>
    </source>
</evidence>
<feature type="transmembrane region" description="Helical" evidence="2">
    <location>
        <begin position="73"/>
        <end position="96"/>
    </location>
</feature>
<feature type="compositionally biased region" description="Pro residues" evidence="1">
    <location>
        <begin position="8"/>
        <end position="41"/>
    </location>
</feature>
<protein>
    <recommendedName>
        <fullName evidence="3">Thioredoxin-like fold domain-containing protein</fullName>
    </recommendedName>
</protein>
<dbReference type="SUPFAM" id="SSF52833">
    <property type="entry name" value="Thioredoxin-like"/>
    <property type="match status" value="1"/>
</dbReference>
<evidence type="ECO:0000256" key="1">
    <source>
        <dbReference type="SAM" id="MobiDB-lite"/>
    </source>
</evidence>
<dbReference type="Proteomes" id="UP001501442">
    <property type="component" value="Unassembled WGS sequence"/>
</dbReference>
<accession>A0ABP8UB13</accession>
<name>A0ABP8UB13_9ACTN</name>
<dbReference type="RefSeq" id="WP_345431412.1">
    <property type="nucleotide sequence ID" value="NZ_BAABHK010000003.1"/>
</dbReference>
<dbReference type="InterPro" id="IPR012336">
    <property type="entry name" value="Thioredoxin-like_fold"/>
</dbReference>
<dbReference type="EMBL" id="BAABHK010000003">
    <property type="protein sequence ID" value="GAA4625611.1"/>
    <property type="molecule type" value="Genomic_DNA"/>
</dbReference>
<dbReference type="Pfam" id="PF13462">
    <property type="entry name" value="Thioredoxin_4"/>
    <property type="match status" value="1"/>
</dbReference>
<evidence type="ECO:0000256" key="2">
    <source>
        <dbReference type="SAM" id="Phobius"/>
    </source>
</evidence>
<keyword evidence="2" id="KW-0472">Membrane</keyword>
<evidence type="ECO:0000313" key="4">
    <source>
        <dbReference type="EMBL" id="GAA4625611.1"/>
    </source>
</evidence>
<reference evidence="5" key="1">
    <citation type="journal article" date="2019" name="Int. J. Syst. Evol. Microbiol.">
        <title>The Global Catalogue of Microorganisms (GCM) 10K type strain sequencing project: providing services to taxonomists for standard genome sequencing and annotation.</title>
        <authorList>
            <consortium name="The Broad Institute Genomics Platform"/>
            <consortium name="The Broad Institute Genome Sequencing Center for Infectious Disease"/>
            <person name="Wu L."/>
            <person name="Ma J."/>
        </authorList>
    </citation>
    <scope>NUCLEOTIDE SEQUENCE [LARGE SCALE GENOMIC DNA]</scope>
    <source>
        <strain evidence="5">JCM 17939</strain>
    </source>
</reference>
<evidence type="ECO:0000259" key="3">
    <source>
        <dbReference type="Pfam" id="PF13462"/>
    </source>
</evidence>